<evidence type="ECO:0000313" key="7">
    <source>
        <dbReference type="EMBL" id="TCL40056.1"/>
    </source>
</evidence>
<dbReference type="NCBIfam" id="TIGR00093">
    <property type="entry name" value="pseudouridine synthase"/>
    <property type="match status" value="1"/>
</dbReference>
<dbReference type="GO" id="GO:0005829">
    <property type="term" value="C:cytosol"/>
    <property type="evidence" value="ECO:0007669"/>
    <property type="project" value="UniProtKB-ARBA"/>
</dbReference>
<dbReference type="SMART" id="SM00363">
    <property type="entry name" value="S4"/>
    <property type="match status" value="1"/>
</dbReference>
<dbReference type="PROSITE" id="PS01149">
    <property type="entry name" value="PSI_RSU"/>
    <property type="match status" value="1"/>
</dbReference>
<dbReference type="InterPro" id="IPR020094">
    <property type="entry name" value="TruA/RsuA/RluB/E/F_N"/>
</dbReference>
<dbReference type="InterPro" id="IPR020103">
    <property type="entry name" value="PsdUridine_synth_cat_dom_sf"/>
</dbReference>
<dbReference type="InterPro" id="IPR018496">
    <property type="entry name" value="PsdUridine_synth_RsuA/RluB_CS"/>
</dbReference>
<feature type="domain" description="RNA-binding S4" evidence="6">
    <location>
        <begin position="3"/>
        <end position="65"/>
    </location>
</feature>
<gene>
    <name evidence="7" type="ORF">EV210_101257</name>
</gene>
<dbReference type="InterPro" id="IPR036986">
    <property type="entry name" value="S4_RNA-bd_sf"/>
</dbReference>
<dbReference type="Gene3D" id="3.10.290.10">
    <property type="entry name" value="RNA-binding S4 domain"/>
    <property type="match status" value="1"/>
</dbReference>
<evidence type="ECO:0000256" key="5">
    <source>
        <dbReference type="RuleBase" id="RU003887"/>
    </source>
</evidence>
<dbReference type="SUPFAM" id="SSF55120">
    <property type="entry name" value="Pseudouridine synthase"/>
    <property type="match status" value="1"/>
</dbReference>
<dbReference type="GO" id="GO:0003723">
    <property type="term" value="F:RNA binding"/>
    <property type="evidence" value="ECO:0007669"/>
    <property type="project" value="UniProtKB-KW"/>
</dbReference>
<keyword evidence="8" id="KW-1185">Reference proteome</keyword>
<proteinExistence type="inferred from homology"/>
<keyword evidence="2 4" id="KW-0694">RNA-binding</keyword>
<dbReference type="CDD" id="cd00165">
    <property type="entry name" value="S4"/>
    <property type="match status" value="1"/>
</dbReference>
<dbReference type="InterPro" id="IPR000748">
    <property type="entry name" value="PsdUridine_synth_RsuA/RluB/E/F"/>
</dbReference>
<evidence type="ECO:0000259" key="6">
    <source>
        <dbReference type="SMART" id="SM00363"/>
    </source>
</evidence>
<dbReference type="InterPro" id="IPR050343">
    <property type="entry name" value="RsuA_PseudoU_synthase"/>
</dbReference>
<evidence type="ECO:0000256" key="1">
    <source>
        <dbReference type="ARBA" id="ARBA00008348"/>
    </source>
</evidence>
<dbReference type="Gene3D" id="3.30.70.1560">
    <property type="entry name" value="Alpha-L RNA-binding motif"/>
    <property type="match status" value="1"/>
</dbReference>
<dbReference type="PANTHER" id="PTHR47683:SF2">
    <property type="entry name" value="RNA-BINDING S4 DOMAIN-CONTAINING PROTEIN"/>
    <property type="match status" value="1"/>
</dbReference>
<protein>
    <recommendedName>
        <fullName evidence="5">Pseudouridine synthase</fullName>
        <ecNumber evidence="5">5.4.99.-</ecNumber>
    </recommendedName>
</protein>
<dbReference type="Gene3D" id="3.30.70.580">
    <property type="entry name" value="Pseudouridine synthase I, catalytic domain, N-terminal subdomain"/>
    <property type="match status" value="1"/>
</dbReference>
<comment type="similarity">
    <text evidence="1 5">Belongs to the pseudouridine synthase RsuA family.</text>
</comment>
<name>A0A4R1Q659_9FIRM</name>
<evidence type="ECO:0000256" key="4">
    <source>
        <dbReference type="PROSITE-ProRule" id="PRU00182"/>
    </source>
</evidence>
<dbReference type="Proteomes" id="UP000295063">
    <property type="component" value="Unassembled WGS sequence"/>
</dbReference>
<reference evidence="7 8" key="1">
    <citation type="submission" date="2019-03" db="EMBL/GenBank/DDBJ databases">
        <title>Genomic Encyclopedia of Type Strains, Phase IV (KMG-IV): sequencing the most valuable type-strain genomes for metagenomic binning, comparative biology and taxonomic classification.</title>
        <authorList>
            <person name="Goeker M."/>
        </authorList>
    </citation>
    <scope>NUCLEOTIDE SEQUENCE [LARGE SCALE GENOMIC DNA]</scope>
    <source>
        <strain evidence="7 8">DSM 15969</strain>
    </source>
</reference>
<dbReference type="AlphaFoldDB" id="A0A4R1Q659"/>
<comment type="caution">
    <text evidence="7">The sequence shown here is derived from an EMBL/GenBank/DDBJ whole genome shotgun (WGS) entry which is preliminary data.</text>
</comment>
<dbReference type="EMBL" id="SLUI01000001">
    <property type="protein sequence ID" value="TCL40056.1"/>
    <property type="molecule type" value="Genomic_DNA"/>
</dbReference>
<evidence type="ECO:0000256" key="2">
    <source>
        <dbReference type="ARBA" id="ARBA00022884"/>
    </source>
</evidence>
<organism evidence="7 8">
    <name type="scientific">Anaerospora hongkongensis</name>
    <dbReference type="NCBI Taxonomy" id="244830"/>
    <lineage>
        <taxon>Bacteria</taxon>
        <taxon>Bacillati</taxon>
        <taxon>Bacillota</taxon>
        <taxon>Negativicutes</taxon>
        <taxon>Selenomonadales</taxon>
        <taxon>Sporomusaceae</taxon>
        <taxon>Anaerospora</taxon>
    </lineage>
</organism>
<dbReference type="FunFam" id="3.30.70.1560:FF:000001">
    <property type="entry name" value="Pseudouridine synthase"/>
    <property type="match status" value="1"/>
</dbReference>
<dbReference type="RefSeq" id="WP_132074334.1">
    <property type="nucleotide sequence ID" value="NZ_DAMAKO010000002.1"/>
</dbReference>
<dbReference type="GO" id="GO:0120159">
    <property type="term" value="F:rRNA pseudouridine synthase activity"/>
    <property type="evidence" value="ECO:0007669"/>
    <property type="project" value="UniProtKB-ARBA"/>
</dbReference>
<dbReference type="SUPFAM" id="SSF55174">
    <property type="entry name" value="Alpha-L RNA-binding motif"/>
    <property type="match status" value="1"/>
</dbReference>
<evidence type="ECO:0000313" key="8">
    <source>
        <dbReference type="Proteomes" id="UP000295063"/>
    </source>
</evidence>
<accession>A0A4R1Q659</accession>
<dbReference type="InterPro" id="IPR006145">
    <property type="entry name" value="PsdUridine_synth_RsuA/RluA"/>
</dbReference>
<dbReference type="Pfam" id="PF01479">
    <property type="entry name" value="S4"/>
    <property type="match status" value="1"/>
</dbReference>
<evidence type="ECO:0000256" key="3">
    <source>
        <dbReference type="ARBA" id="ARBA00023235"/>
    </source>
</evidence>
<dbReference type="InterPro" id="IPR002942">
    <property type="entry name" value="S4_RNA-bd"/>
</dbReference>
<dbReference type="PANTHER" id="PTHR47683">
    <property type="entry name" value="PSEUDOURIDINE SYNTHASE FAMILY PROTEIN-RELATED"/>
    <property type="match status" value="1"/>
</dbReference>
<dbReference type="PROSITE" id="PS50889">
    <property type="entry name" value="S4"/>
    <property type="match status" value="1"/>
</dbReference>
<keyword evidence="3 5" id="KW-0413">Isomerase</keyword>
<dbReference type="GO" id="GO:0000455">
    <property type="term" value="P:enzyme-directed rRNA pseudouridine synthesis"/>
    <property type="evidence" value="ECO:0007669"/>
    <property type="project" value="UniProtKB-ARBA"/>
</dbReference>
<dbReference type="Pfam" id="PF00849">
    <property type="entry name" value="PseudoU_synth_2"/>
    <property type="match status" value="1"/>
</dbReference>
<dbReference type="FunFam" id="3.10.290.10:FF:000003">
    <property type="entry name" value="Pseudouridine synthase"/>
    <property type="match status" value="1"/>
</dbReference>
<dbReference type="OrthoDB" id="9807213at2"/>
<dbReference type="CDD" id="cd02870">
    <property type="entry name" value="PseudoU_synth_RsuA_like"/>
    <property type="match status" value="1"/>
</dbReference>
<dbReference type="EC" id="5.4.99.-" evidence="5"/>
<sequence length="242" mass="27294">MPERLQKVISQAGIASRRESEELIKAGRVKVNGVVVTELGTKVEPTRDKVAVDNKPIRTEKSVYILLNKPRGIVTTLHDPEGRKTVASLLPDISERIYPVGRLDYNTEGLLLMTNDGELTHALTHPSHEIDKTYRAKVLGRPPEEKLDRLRAGIKLEDGLTAPAKVNAVEYDREKDLTTVEIVITEGRNRQVRRMFEAIGHPVRQLKRVKFAFLTLVGVRRGAYRHLEADEVETLKNIALKK</sequence>
<dbReference type="InterPro" id="IPR042092">
    <property type="entry name" value="PsdUridine_s_RsuA/RluB/E/F_cat"/>
</dbReference>